<reference evidence="3 4" key="1">
    <citation type="submission" date="2007-10" db="EMBL/GenBank/DDBJ databases">
        <title>Complete sequence of Desulfococcus oleovorans Hxd3.</title>
        <authorList>
            <consortium name="US DOE Joint Genome Institute"/>
            <person name="Copeland A."/>
            <person name="Lucas S."/>
            <person name="Lapidus A."/>
            <person name="Barry K."/>
            <person name="Glavina del Rio T."/>
            <person name="Dalin E."/>
            <person name="Tice H."/>
            <person name="Pitluck S."/>
            <person name="Kiss H."/>
            <person name="Brettin T."/>
            <person name="Bruce D."/>
            <person name="Detter J.C."/>
            <person name="Han C."/>
            <person name="Schmutz J."/>
            <person name="Larimer F."/>
            <person name="Land M."/>
            <person name="Hauser L."/>
            <person name="Kyrpides N."/>
            <person name="Kim E."/>
            <person name="Wawrik B."/>
            <person name="Richardson P."/>
        </authorList>
    </citation>
    <scope>NUCLEOTIDE SEQUENCE [LARGE SCALE GENOMIC DNA]</scope>
    <source>
        <strain evidence="4">DSM 6200 / JCM 39069 / Hxd3</strain>
    </source>
</reference>
<dbReference type="Proteomes" id="UP000008561">
    <property type="component" value="Chromosome"/>
</dbReference>
<dbReference type="PRINTS" id="PR01438">
    <property type="entry name" value="UNVRSLSTRESS"/>
</dbReference>
<dbReference type="InterPro" id="IPR014729">
    <property type="entry name" value="Rossmann-like_a/b/a_fold"/>
</dbReference>
<proteinExistence type="inferred from homology"/>
<dbReference type="PANTHER" id="PTHR46268">
    <property type="entry name" value="STRESS RESPONSE PROTEIN NHAX"/>
    <property type="match status" value="1"/>
</dbReference>
<dbReference type="Pfam" id="PF00582">
    <property type="entry name" value="Usp"/>
    <property type="match status" value="1"/>
</dbReference>
<dbReference type="Gene3D" id="3.40.50.620">
    <property type="entry name" value="HUPs"/>
    <property type="match status" value="1"/>
</dbReference>
<gene>
    <name evidence="3" type="ordered locus">Dole_0160</name>
</gene>
<protein>
    <submittedName>
        <fullName evidence="3">UspA domain protein</fullName>
    </submittedName>
</protein>
<dbReference type="RefSeq" id="WP_012173589.1">
    <property type="nucleotide sequence ID" value="NC_009943.1"/>
</dbReference>
<evidence type="ECO:0000313" key="3">
    <source>
        <dbReference type="EMBL" id="ABW65970.1"/>
    </source>
</evidence>
<feature type="domain" description="UspA" evidence="2">
    <location>
        <begin position="2"/>
        <end position="129"/>
    </location>
</feature>
<organism evidence="3 4">
    <name type="scientific">Desulfosudis oleivorans (strain DSM 6200 / JCM 39069 / Hxd3)</name>
    <name type="common">Desulfococcus oleovorans</name>
    <dbReference type="NCBI Taxonomy" id="96561"/>
    <lineage>
        <taxon>Bacteria</taxon>
        <taxon>Pseudomonadati</taxon>
        <taxon>Thermodesulfobacteriota</taxon>
        <taxon>Desulfobacteria</taxon>
        <taxon>Desulfobacterales</taxon>
        <taxon>Desulfosudaceae</taxon>
        <taxon>Desulfosudis</taxon>
    </lineage>
</organism>
<evidence type="ECO:0000259" key="2">
    <source>
        <dbReference type="Pfam" id="PF00582"/>
    </source>
</evidence>
<dbReference type="HOGENOM" id="CLU_049301_16_2_7"/>
<dbReference type="eggNOG" id="COG0589">
    <property type="taxonomic scope" value="Bacteria"/>
</dbReference>
<evidence type="ECO:0000313" key="4">
    <source>
        <dbReference type="Proteomes" id="UP000008561"/>
    </source>
</evidence>
<keyword evidence="4" id="KW-1185">Reference proteome</keyword>
<dbReference type="OrthoDB" id="5419113at2"/>
<dbReference type="InterPro" id="IPR006016">
    <property type="entry name" value="UspA"/>
</dbReference>
<dbReference type="STRING" id="96561.Dole_0160"/>
<dbReference type="AlphaFoldDB" id="A8ZSQ7"/>
<dbReference type="SUPFAM" id="SSF52402">
    <property type="entry name" value="Adenine nucleotide alpha hydrolases-like"/>
    <property type="match status" value="1"/>
</dbReference>
<dbReference type="EMBL" id="CP000859">
    <property type="protein sequence ID" value="ABW65970.1"/>
    <property type="molecule type" value="Genomic_DNA"/>
</dbReference>
<dbReference type="CDD" id="cd00293">
    <property type="entry name" value="USP-like"/>
    <property type="match status" value="1"/>
</dbReference>
<accession>A8ZSQ7</accession>
<sequence length="134" mass="14767">MKIMVCYDGGDGSQWALTLAIQHAKVFDAELYLVASLEKGTDAEQPLIDHLESELAKAKEKLEEQGFACTTHLLVRGLTPGEDMVAYARENNIDEIVIGIRRKSKVGKLIFGSTAQYLILKAPCPVLTINHRPS</sequence>
<dbReference type="PANTHER" id="PTHR46268:SF6">
    <property type="entry name" value="UNIVERSAL STRESS PROTEIN UP12"/>
    <property type="match status" value="1"/>
</dbReference>
<dbReference type="InterPro" id="IPR006015">
    <property type="entry name" value="Universal_stress_UspA"/>
</dbReference>
<dbReference type="KEGG" id="dol:Dole_0160"/>
<name>A8ZSQ7_DESOH</name>
<comment type="similarity">
    <text evidence="1">Belongs to the universal stress protein A family.</text>
</comment>
<evidence type="ECO:0000256" key="1">
    <source>
        <dbReference type="ARBA" id="ARBA00008791"/>
    </source>
</evidence>